<dbReference type="Pfam" id="PF05488">
    <property type="entry name" value="PAAR_motif"/>
    <property type="match status" value="1"/>
</dbReference>
<dbReference type="CDD" id="cd14744">
    <property type="entry name" value="PAAR_CT_2"/>
    <property type="match status" value="1"/>
</dbReference>
<keyword evidence="2" id="KW-1185">Reference proteome</keyword>
<organism evidence="1 2">
    <name type="scientific">Halopseudomonas pertucinogena</name>
    <dbReference type="NCBI Taxonomy" id="86175"/>
    <lineage>
        <taxon>Bacteria</taxon>
        <taxon>Pseudomonadati</taxon>
        <taxon>Pseudomonadota</taxon>
        <taxon>Gammaproteobacteria</taxon>
        <taxon>Pseudomonadales</taxon>
        <taxon>Pseudomonadaceae</taxon>
        <taxon>Halopseudomonas</taxon>
    </lineage>
</organism>
<comment type="caution">
    <text evidence="1">The sequence shown here is derived from an EMBL/GenBank/DDBJ whole genome shotgun (WGS) entry which is preliminary data.</text>
</comment>
<name>A0ABQ2CHT0_9GAMM</name>
<sequence>MIKIGIGSRTSTGGAVIEGNPGIQFDGLVASSVGHRATCPKCKKGEGPIVAVGPRTVMLPAGPAARAGDYVACGCPSGSNTLLADGTIHIGSQGRAAGAVMLTGGLKVAEPKKTIDRIYWSYSESRAPVNDTSRFYVDLNLHAETTGYEPGEEVEIQLEGPINRVVTGTVEEDGTVFIPEVFKNRRLELEGVL</sequence>
<accession>A0ABQ2CHT0</accession>
<reference evidence="2" key="1">
    <citation type="journal article" date="2019" name="Int. J. Syst. Evol. Microbiol.">
        <title>The Global Catalogue of Microorganisms (GCM) 10K type strain sequencing project: providing services to taxonomists for standard genome sequencing and annotation.</title>
        <authorList>
            <consortium name="The Broad Institute Genomics Platform"/>
            <consortium name="The Broad Institute Genome Sequencing Center for Infectious Disease"/>
            <person name="Wu L."/>
            <person name="Ma J."/>
        </authorList>
    </citation>
    <scope>NUCLEOTIDE SEQUENCE [LARGE SCALE GENOMIC DNA]</scope>
    <source>
        <strain evidence="2">JCM 11590</strain>
    </source>
</reference>
<gene>
    <name evidence="1" type="ORF">GCM10009083_01370</name>
</gene>
<dbReference type="Gene3D" id="2.60.200.60">
    <property type="match status" value="1"/>
</dbReference>
<evidence type="ECO:0000313" key="2">
    <source>
        <dbReference type="Proteomes" id="UP000633263"/>
    </source>
</evidence>
<dbReference type="Proteomes" id="UP000633263">
    <property type="component" value="Unassembled WGS sequence"/>
</dbReference>
<dbReference type="EMBL" id="BMNN01000001">
    <property type="protein sequence ID" value="GGI88716.1"/>
    <property type="molecule type" value="Genomic_DNA"/>
</dbReference>
<evidence type="ECO:0008006" key="3">
    <source>
        <dbReference type="Google" id="ProtNLM"/>
    </source>
</evidence>
<dbReference type="InterPro" id="IPR008727">
    <property type="entry name" value="PAAR_motif"/>
</dbReference>
<protein>
    <recommendedName>
        <fullName evidence="3">Zn-binding Pro-Ala-Ala-Arg (PAAR) domain-containing protein, incolved in TypeVI secretion</fullName>
    </recommendedName>
</protein>
<proteinExistence type="predicted"/>
<dbReference type="RefSeq" id="WP_188634686.1">
    <property type="nucleotide sequence ID" value="NZ_BMNN01000001.1"/>
</dbReference>
<evidence type="ECO:0000313" key="1">
    <source>
        <dbReference type="EMBL" id="GGI88716.1"/>
    </source>
</evidence>